<accession>A0A8D3WNR7</accession>
<keyword evidence="2" id="KW-0732">Signal</keyword>
<dbReference type="KEGG" id="sfa:Sfla_5652"/>
<feature type="signal peptide" evidence="2">
    <location>
        <begin position="1"/>
        <end position="20"/>
    </location>
</feature>
<dbReference type="Proteomes" id="UP000002066">
    <property type="component" value="Chromosome"/>
</dbReference>
<feature type="region of interest" description="Disordered" evidence="1">
    <location>
        <begin position="26"/>
        <end position="53"/>
    </location>
</feature>
<evidence type="ECO:0008006" key="5">
    <source>
        <dbReference type="Google" id="ProtNLM"/>
    </source>
</evidence>
<name>A0A8D3WNR7_STRFA</name>
<evidence type="ECO:0000256" key="2">
    <source>
        <dbReference type="SAM" id="SignalP"/>
    </source>
</evidence>
<reference evidence="3 4" key="1">
    <citation type="submission" date="2011-01" db="EMBL/GenBank/DDBJ databases">
        <title>Complete sequence of chromosome of Streptomyces flavogriseus ATCC 33331.</title>
        <authorList>
            <consortium name="US DOE Joint Genome Institute"/>
            <person name="Lucas S."/>
            <person name="Copeland A."/>
            <person name="Lapidus A."/>
            <person name="Cheng J.-F."/>
            <person name="Goodwin L."/>
            <person name="Pitluck S."/>
            <person name="Davenport K."/>
            <person name="Detter J.C."/>
            <person name="Han C."/>
            <person name="Tapia R."/>
            <person name="Land M."/>
            <person name="Hauser L."/>
            <person name="Kyrpides N."/>
            <person name="Ivanova N."/>
            <person name="Ovchinnikova G."/>
            <person name="Pagani I."/>
            <person name="Brumm P."/>
            <person name="Mead D."/>
            <person name="Woyke T."/>
        </authorList>
    </citation>
    <scope>NUCLEOTIDE SEQUENCE [LARGE SCALE GENOMIC DNA]</scope>
    <source>
        <strain evidence="4">ATCC 33331 / IAF-45CD</strain>
    </source>
</reference>
<protein>
    <recommendedName>
        <fullName evidence="5">Lipoprotein</fullName>
    </recommendedName>
</protein>
<organism evidence="3 4">
    <name type="scientific">Streptomyces pratensis (strain ATCC 33331 / IAF-45CD)</name>
    <dbReference type="NCBI Taxonomy" id="591167"/>
    <lineage>
        <taxon>Bacteria</taxon>
        <taxon>Bacillati</taxon>
        <taxon>Actinomycetota</taxon>
        <taxon>Actinomycetes</taxon>
        <taxon>Kitasatosporales</taxon>
        <taxon>Streptomycetaceae</taxon>
        <taxon>Streptomyces</taxon>
    </lineage>
</organism>
<gene>
    <name evidence="3" type="ordered locus">Sfla_5652</name>
</gene>
<dbReference type="AlphaFoldDB" id="A0A8D3WNR7"/>
<evidence type="ECO:0000256" key="1">
    <source>
        <dbReference type="SAM" id="MobiDB-lite"/>
    </source>
</evidence>
<sequence>MSHRVLVLPVLGLLLTLALAACGSTAHQDSDDRGSRAAGSAADGGTSGDCPDKHAVTVRDDKFGGTADIDLCSRPTVHRTAVSADWVAVYSNPTVSPPLNIMPVSCTGGSDDSCKVIKVGDAELCNQAKPDCHPRRGEEVPVLCASVDKLNSDRPYYGVLLDSTRLLAMGTDHDRSYTKDFTDAGDLPVGYVDAEGLEQVRGELPACDGTLLHGSGARTLAVVEGGLPLD</sequence>
<dbReference type="OrthoDB" id="4315258at2"/>
<feature type="chain" id="PRO_5038710275" description="Lipoprotein" evidence="2">
    <location>
        <begin position="21"/>
        <end position="230"/>
    </location>
</feature>
<evidence type="ECO:0000313" key="4">
    <source>
        <dbReference type="Proteomes" id="UP000002066"/>
    </source>
</evidence>
<dbReference type="EMBL" id="CP002475">
    <property type="protein sequence ID" value="ADW07046.1"/>
    <property type="molecule type" value="Genomic_DNA"/>
</dbReference>
<evidence type="ECO:0000313" key="3">
    <source>
        <dbReference type="EMBL" id="ADW07046.1"/>
    </source>
</evidence>
<proteinExistence type="predicted"/>
<dbReference type="PROSITE" id="PS51257">
    <property type="entry name" value="PROKAR_LIPOPROTEIN"/>
    <property type="match status" value="1"/>
</dbReference>